<dbReference type="SUPFAM" id="SSF52172">
    <property type="entry name" value="CheY-like"/>
    <property type="match status" value="1"/>
</dbReference>
<organism evidence="9 10">
    <name type="scientific">Janibacter limosus</name>
    <dbReference type="NCBI Taxonomy" id="53458"/>
    <lineage>
        <taxon>Bacteria</taxon>
        <taxon>Bacillati</taxon>
        <taxon>Actinomycetota</taxon>
        <taxon>Actinomycetes</taxon>
        <taxon>Micrococcales</taxon>
        <taxon>Intrasporangiaceae</taxon>
        <taxon>Janibacter</taxon>
    </lineage>
</organism>
<dbReference type="Proteomes" id="UP000290408">
    <property type="component" value="Chromosome"/>
</dbReference>
<dbReference type="EMBL" id="CP036164">
    <property type="protein sequence ID" value="QBF47245.1"/>
    <property type="molecule type" value="Genomic_DNA"/>
</dbReference>
<gene>
    <name evidence="9" type="ORF">EXU32_13885</name>
</gene>
<dbReference type="GO" id="GO:0006355">
    <property type="term" value="P:regulation of DNA-templated transcription"/>
    <property type="evidence" value="ECO:0007669"/>
    <property type="project" value="InterPro"/>
</dbReference>
<dbReference type="InterPro" id="IPR011006">
    <property type="entry name" value="CheY-like_superfamily"/>
</dbReference>
<dbReference type="Pfam" id="PF00486">
    <property type="entry name" value="Trans_reg_C"/>
    <property type="match status" value="1"/>
</dbReference>
<dbReference type="InterPro" id="IPR016032">
    <property type="entry name" value="Sig_transdc_resp-reg_C-effctor"/>
</dbReference>
<dbReference type="InterPro" id="IPR036388">
    <property type="entry name" value="WH-like_DNA-bd_sf"/>
</dbReference>
<dbReference type="KEGG" id="jli:EXU32_13885"/>
<dbReference type="RefSeq" id="WP_130630438.1">
    <property type="nucleotide sequence ID" value="NZ_CP036164.1"/>
</dbReference>
<evidence type="ECO:0000259" key="8">
    <source>
        <dbReference type="PROSITE" id="PS51755"/>
    </source>
</evidence>
<dbReference type="Pfam" id="PF21695">
    <property type="entry name" value="GlnR_1st"/>
    <property type="match status" value="1"/>
</dbReference>
<evidence type="ECO:0000256" key="4">
    <source>
        <dbReference type="ARBA" id="ARBA00023125"/>
    </source>
</evidence>
<evidence type="ECO:0000313" key="9">
    <source>
        <dbReference type="EMBL" id="QBF47245.1"/>
    </source>
</evidence>
<keyword evidence="3" id="KW-0805">Transcription regulation</keyword>
<dbReference type="Gene3D" id="3.40.50.2300">
    <property type="match status" value="1"/>
</dbReference>
<dbReference type="SUPFAM" id="SSF46894">
    <property type="entry name" value="C-terminal effector domain of the bipartite response regulators"/>
    <property type="match status" value="1"/>
</dbReference>
<dbReference type="CDD" id="cd00383">
    <property type="entry name" value="trans_reg_C"/>
    <property type="match status" value="1"/>
</dbReference>
<feature type="DNA-binding region" description="OmpR/PhoB-type" evidence="7">
    <location>
        <begin position="123"/>
        <end position="220"/>
    </location>
</feature>
<dbReference type="GO" id="GO:0000976">
    <property type="term" value="F:transcription cis-regulatory region binding"/>
    <property type="evidence" value="ECO:0007669"/>
    <property type="project" value="TreeGrafter"/>
</dbReference>
<dbReference type="SMART" id="SM00862">
    <property type="entry name" value="Trans_reg_C"/>
    <property type="match status" value="1"/>
</dbReference>
<dbReference type="GO" id="GO:0005829">
    <property type="term" value="C:cytosol"/>
    <property type="evidence" value="ECO:0007669"/>
    <property type="project" value="TreeGrafter"/>
</dbReference>
<reference evidence="9 10" key="1">
    <citation type="submission" date="2019-02" db="EMBL/GenBank/DDBJ databases">
        <title>Genomic data mining of an Antarctic deep-sea actinobacterium, Janibacterlimosus P3-3-X1.</title>
        <authorList>
            <person name="Liao L."/>
            <person name="Chen B."/>
        </authorList>
    </citation>
    <scope>NUCLEOTIDE SEQUENCE [LARGE SCALE GENOMIC DNA]</scope>
    <source>
        <strain evidence="9 10">P3-3-X1</strain>
    </source>
</reference>
<dbReference type="PROSITE" id="PS51755">
    <property type="entry name" value="OMPR_PHOB"/>
    <property type="match status" value="1"/>
</dbReference>
<dbReference type="OrthoDB" id="8927943at2"/>
<evidence type="ECO:0000256" key="3">
    <source>
        <dbReference type="ARBA" id="ARBA00023015"/>
    </source>
</evidence>
<evidence type="ECO:0000313" key="10">
    <source>
        <dbReference type="Proteomes" id="UP000290408"/>
    </source>
</evidence>
<proteinExistence type="predicted"/>
<dbReference type="FunFam" id="1.10.10.10:FF:000216">
    <property type="entry name" value="DNA-binding response regulator"/>
    <property type="match status" value="1"/>
</dbReference>
<dbReference type="PANTHER" id="PTHR48111:SF16">
    <property type="entry name" value="TRANSCRIPTIONAL REGULATORY PROTEIN GLNR"/>
    <property type="match status" value="1"/>
</dbReference>
<dbReference type="InterPro" id="IPR001867">
    <property type="entry name" value="OmpR/PhoB-type_DNA-bd"/>
</dbReference>
<protein>
    <submittedName>
        <fullName evidence="9">Response regulator transcription factor</fullName>
    </submittedName>
</protein>
<evidence type="ECO:0000256" key="2">
    <source>
        <dbReference type="ARBA" id="ARBA00023012"/>
    </source>
</evidence>
<dbReference type="InterPro" id="IPR049170">
    <property type="entry name" value="GlnR_N"/>
</dbReference>
<dbReference type="PANTHER" id="PTHR48111">
    <property type="entry name" value="REGULATOR OF RPOS"/>
    <property type="match status" value="1"/>
</dbReference>
<dbReference type="GO" id="GO:0032993">
    <property type="term" value="C:protein-DNA complex"/>
    <property type="evidence" value="ECO:0007669"/>
    <property type="project" value="TreeGrafter"/>
</dbReference>
<dbReference type="InterPro" id="IPR039420">
    <property type="entry name" value="WalR-like"/>
</dbReference>
<dbReference type="GO" id="GO:0000156">
    <property type="term" value="F:phosphorelay response regulator activity"/>
    <property type="evidence" value="ECO:0007669"/>
    <property type="project" value="TreeGrafter"/>
</dbReference>
<keyword evidence="6" id="KW-0804">Transcription</keyword>
<evidence type="ECO:0000256" key="1">
    <source>
        <dbReference type="ARBA" id="ARBA00022553"/>
    </source>
</evidence>
<dbReference type="STRING" id="1216970.GCA_001570985_01112"/>
<keyword evidence="4 7" id="KW-0238">DNA-binding</keyword>
<keyword evidence="5" id="KW-0010">Activator</keyword>
<name>A0A4P6MYY0_9MICO</name>
<keyword evidence="10" id="KW-1185">Reference proteome</keyword>
<feature type="domain" description="OmpR/PhoB-type" evidence="8">
    <location>
        <begin position="123"/>
        <end position="220"/>
    </location>
</feature>
<evidence type="ECO:0000256" key="6">
    <source>
        <dbReference type="ARBA" id="ARBA00023163"/>
    </source>
</evidence>
<dbReference type="AlphaFoldDB" id="A0A4P6MYY0"/>
<sequence>MARLLLLTDDLAPSASVLPALGLLGHQVRTLPAEASTVMDLPDVDVILVDARVELAQARSLCRVLRTAEVTAPVIAILTEGGLTAVNAEWPVEDILLDRAGPAEVEARLRLSMTRVVAPSEDDERIVAGDLVIDESAYSARLGPRLLDLTYKEFELLKHLAQHPGRVFTRAQLLQEVWGYDYYGGTRTVDVHVRRLRAKLGNEHEQLIGTIRNVGYRFVVVRDDADVDDTSGSVAAVDS</sequence>
<evidence type="ECO:0000256" key="7">
    <source>
        <dbReference type="PROSITE-ProRule" id="PRU01091"/>
    </source>
</evidence>
<accession>A0A4P6MYY0</accession>
<evidence type="ECO:0000256" key="5">
    <source>
        <dbReference type="ARBA" id="ARBA00023159"/>
    </source>
</evidence>
<keyword evidence="2" id="KW-0902">Two-component regulatory system</keyword>
<dbReference type="Gene3D" id="1.10.10.10">
    <property type="entry name" value="Winged helix-like DNA-binding domain superfamily/Winged helix DNA-binding domain"/>
    <property type="match status" value="1"/>
</dbReference>
<keyword evidence="1" id="KW-0597">Phosphoprotein</keyword>